<comment type="caution">
    <text evidence="2">The sequence shown here is derived from an EMBL/GenBank/DDBJ whole genome shotgun (WGS) entry which is preliminary data.</text>
</comment>
<feature type="compositionally biased region" description="Basic and acidic residues" evidence="1">
    <location>
        <begin position="260"/>
        <end position="279"/>
    </location>
</feature>
<dbReference type="PATRIC" id="fig|1961.12.peg.1031"/>
<evidence type="ECO:0000313" key="2">
    <source>
        <dbReference type="EMBL" id="KOG57343.1"/>
    </source>
</evidence>
<organism evidence="2 3">
    <name type="scientific">Streptomyces virginiae</name>
    <name type="common">Streptomyces cinnamonensis</name>
    <dbReference type="NCBI Taxonomy" id="1961"/>
    <lineage>
        <taxon>Bacteria</taxon>
        <taxon>Bacillati</taxon>
        <taxon>Actinomycetota</taxon>
        <taxon>Actinomycetes</taxon>
        <taxon>Kitasatosporales</taxon>
        <taxon>Streptomycetaceae</taxon>
        <taxon>Streptomyces</taxon>
    </lineage>
</organism>
<feature type="compositionally biased region" description="Basic and acidic residues" evidence="1">
    <location>
        <begin position="287"/>
        <end position="296"/>
    </location>
</feature>
<accession>A0A0L8N428</accession>
<dbReference type="OrthoDB" id="3541690at2"/>
<dbReference type="SUPFAM" id="SSF57997">
    <property type="entry name" value="Tropomyosin"/>
    <property type="match status" value="1"/>
</dbReference>
<reference evidence="3" key="1">
    <citation type="submission" date="2015-07" db="EMBL/GenBank/DDBJ databases">
        <authorList>
            <consortium name="Consortium for Microbial Forensics and Genomics (microFORGE)"/>
            <person name="Knight B.M."/>
            <person name="Roberts D.P."/>
            <person name="Lin D."/>
            <person name="Hari K."/>
            <person name="Fletcher J."/>
            <person name="Melcher U."/>
            <person name="Blagden T."/>
            <person name="Winegar R.A."/>
        </authorList>
    </citation>
    <scope>NUCLEOTIDE SEQUENCE [LARGE SCALE GENOMIC DNA]</scope>
    <source>
        <strain evidence="3">NRRL B-1447</strain>
    </source>
</reference>
<dbReference type="Proteomes" id="UP000037084">
    <property type="component" value="Unassembled WGS sequence"/>
</dbReference>
<dbReference type="AlphaFoldDB" id="A0A0L8N428"/>
<feature type="compositionally biased region" description="Low complexity" evidence="1">
    <location>
        <begin position="160"/>
        <end position="174"/>
    </location>
</feature>
<dbReference type="EMBL" id="LGUV01000013">
    <property type="protein sequence ID" value="KOG57343.1"/>
    <property type="molecule type" value="Genomic_DNA"/>
</dbReference>
<evidence type="ECO:0000313" key="3">
    <source>
        <dbReference type="Proteomes" id="UP000037084"/>
    </source>
</evidence>
<dbReference type="RefSeq" id="WP_063785442.1">
    <property type="nucleotide sequence ID" value="NZ_LGUV01000013.1"/>
</dbReference>
<gene>
    <name evidence="2" type="ORF">ADK75_04840</name>
</gene>
<feature type="region of interest" description="Disordered" evidence="1">
    <location>
        <begin position="160"/>
        <end position="201"/>
    </location>
</feature>
<protein>
    <submittedName>
        <fullName evidence="2">Uncharacterized protein</fullName>
    </submittedName>
</protein>
<feature type="region of interest" description="Disordered" evidence="1">
    <location>
        <begin position="260"/>
        <end position="296"/>
    </location>
</feature>
<proteinExistence type="predicted"/>
<sequence length="296" mass="31274">MDVDAVVLELYGLRPADFTAARDARAARARREKDTAASAAIAALRKPTLAVWAANLLARTHPDRAEALLRLGTELRRAYRELDGAQLRALSHEQHRVIAALAAEAGHVAAGAGEQLRESVVREVEGIFHGLLADEETARQWAAGCLRKAPTAAVGFEGLEPAPDAVPRPAAAPRRTAEVPAPPAAKTARPGADKDTTAAGKAATAAARERAAQASAALQTAEEHLSEAAVARDRAEADAADLRGELAALKERVETAQRAAREAKRLHRQAEQARAKAERTAQQAARRLAEADRSGG</sequence>
<name>A0A0L8N428_STRVG</name>
<evidence type="ECO:0000256" key="1">
    <source>
        <dbReference type="SAM" id="MobiDB-lite"/>
    </source>
</evidence>